<organism evidence="1 2">
    <name type="scientific">Flavobacterium geliluteum</name>
    <dbReference type="NCBI Taxonomy" id="2816120"/>
    <lineage>
        <taxon>Bacteria</taxon>
        <taxon>Pseudomonadati</taxon>
        <taxon>Bacteroidota</taxon>
        <taxon>Flavobacteriia</taxon>
        <taxon>Flavobacteriales</taxon>
        <taxon>Flavobacteriaceae</taxon>
        <taxon>Flavobacterium</taxon>
    </lineage>
</organism>
<reference evidence="1 2" key="1">
    <citation type="submission" date="2021-03" db="EMBL/GenBank/DDBJ databases">
        <title>Flavobacterium Flabelliformis Sp. Nov. And Flavobacterium Geliluteum Sp. Nov., Two Novel Multidrug Resistant Psychrophilic Species Isolated From Antarctica.</title>
        <authorList>
            <person name="Kralova S."/>
            <person name="Busse H.J."/>
            <person name="Bezdicek M."/>
            <person name="Nykrynova M."/>
            <person name="Kroupova E."/>
            <person name="Krsek D."/>
            <person name="Sedlacek I."/>
        </authorList>
    </citation>
    <scope>NUCLEOTIDE SEQUENCE [LARGE SCALE GENOMIC DNA]</scope>
    <source>
        <strain evidence="1 2">P7388</strain>
    </source>
</reference>
<gene>
    <name evidence="1" type="ORF">J3495_04980</name>
</gene>
<proteinExistence type="predicted"/>
<accession>A0A940X533</accession>
<comment type="caution">
    <text evidence="1">The sequence shown here is derived from an EMBL/GenBank/DDBJ whole genome shotgun (WGS) entry which is preliminary data.</text>
</comment>
<protein>
    <submittedName>
        <fullName evidence="1">Uncharacterized protein</fullName>
    </submittedName>
</protein>
<evidence type="ECO:0000313" key="1">
    <source>
        <dbReference type="EMBL" id="MBP4137433.1"/>
    </source>
</evidence>
<dbReference type="Proteomes" id="UP000675047">
    <property type="component" value="Unassembled WGS sequence"/>
</dbReference>
<name>A0A940X533_9FLAO</name>
<keyword evidence="2" id="KW-1185">Reference proteome</keyword>
<evidence type="ECO:0000313" key="2">
    <source>
        <dbReference type="Proteomes" id="UP000675047"/>
    </source>
</evidence>
<dbReference type="EMBL" id="JAGFBV010000005">
    <property type="protein sequence ID" value="MBP4137433.1"/>
    <property type="molecule type" value="Genomic_DNA"/>
</dbReference>
<dbReference type="RefSeq" id="WP_210665464.1">
    <property type="nucleotide sequence ID" value="NZ_JAGFBV010000005.1"/>
</dbReference>
<dbReference type="AlphaFoldDB" id="A0A940X533"/>
<sequence length="110" mass="12437">MKVKLKLTVKQISALVYAFDQVSKAPAKGRIAKVAKSALDKVVLKVKTKQLQVQQKSNLFNDKEKFSFALELVEAHFLEQYLVSMSEFPMCEYDKNAINQISATINQQLA</sequence>